<evidence type="ECO:0000313" key="1">
    <source>
        <dbReference type="EMBL" id="KAL3826697.1"/>
    </source>
</evidence>
<dbReference type="Proteomes" id="UP001530377">
    <property type="component" value="Unassembled WGS sequence"/>
</dbReference>
<comment type="caution">
    <text evidence="1">The sequence shown here is derived from an EMBL/GenBank/DDBJ whole genome shotgun (WGS) entry which is preliminary data.</text>
</comment>
<organism evidence="1 2">
    <name type="scientific">Cyclostephanos tholiformis</name>
    <dbReference type="NCBI Taxonomy" id="382380"/>
    <lineage>
        <taxon>Eukaryota</taxon>
        <taxon>Sar</taxon>
        <taxon>Stramenopiles</taxon>
        <taxon>Ochrophyta</taxon>
        <taxon>Bacillariophyta</taxon>
        <taxon>Coscinodiscophyceae</taxon>
        <taxon>Thalassiosirophycidae</taxon>
        <taxon>Stephanodiscales</taxon>
        <taxon>Stephanodiscaceae</taxon>
        <taxon>Cyclostephanos</taxon>
    </lineage>
</organism>
<evidence type="ECO:0000313" key="2">
    <source>
        <dbReference type="Proteomes" id="UP001530377"/>
    </source>
</evidence>
<gene>
    <name evidence="1" type="ORF">ACHAXA_001220</name>
</gene>
<reference evidence="1 2" key="1">
    <citation type="submission" date="2024-10" db="EMBL/GenBank/DDBJ databases">
        <title>Updated reference genomes for cyclostephanoid diatoms.</title>
        <authorList>
            <person name="Roberts W.R."/>
            <person name="Alverson A.J."/>
        </authorList>
    </citation>
    <scope>NUCLEOTIDE SEQUENCE [LARGE SCALE GENOMIC DNA]</scope>
    <source>
        <strain evidence="1 2">AJA228-03</strain>
    </source>
</reference>
<sequence>MKGWDLYERLMRVLLQKIRDAVMEDRRFDIVNPTSSTSFTAGTIIDDRKSKTSLNWHALADASYSLSKLVNAQGGGGIIDVAAGTATATTTTGA</sequence>
<proteinExistence type="predicted"/>
<keyword evidence="2" id="KW-1185">Reference proteome</keyword>
<name>A0ABD3SQ36_9STRA</name>
<accession>A0ABD3SQ36</accession>
<dbReference type="AlphaFoldDB" id="A0ABD3SQ36"/>
<dbReference type="EMBL" id="JALLPB020000016">
    <property type="protein sequence ID" value="KAL3826697.1"/>
    <property type="molecule type" value="Genomic_DNA"/>
</dbReference>
<protein>
    <submittedName>
        <fullName evidence="1">Uncharacterized protein</fullName>
    </submittedName>
</protein>